<feature type="chain" id="PRO_5044818397" description="Ionotropic glutamate receptor C-terminal domain-containing protein" evidence="12">
    <location>
        <begin position="17"/>
        <end position="899"/>
    </location>
</feature>
<dbReference type="InterPro" id="IPR001828">
    <property type="entry name" value="ANF_lig-bd_rcpt"/>
</dbReference>
<keyword evidence="3 11" id="KW-0812">Transmembrane</keyword>
<dbReference type="SMART" id="SM00079">
    <property type="entry name" value="PBPe"/>
    <property type="match status" value="1"/>
</dbReference>
<keyword evidence="8" id="KW-0325">Glycoprotein</keyword>
<comment type="subcellular location">
    <subcellularLocation>
        <location evidence="1">Membrane</location>
        <topology evidence="1">Multi-pass membrane protein</topology>
    </subcellularLocation>
</comment>
<dbReference type="Pfam" id="PF00497">
    <property type="entry name" value="SBP_bac_3"/>
    <property type="match status" value="1"/>
</dbReference>
<dbReference type="Gene3D" id="3.40.190.10">
    <property type="entry name" value="Periplasmic binding protein-like II"/>
    <property type="match status" value="2"/>
</dbReference>
<keyword evidence="12" id="KW-0732">Signal</keyword>
<keyword evidence="10" id="KW-0407">Ion channel</keyword>
<accession>A0ABD1LTB5</accession>
<evidence type="ECO:0000256" key="9">
    <source>
        <dbReference type="ARBA" id="ARBA00023286"/>
    </source>
</evidence>
<dbReference type="SUPFAM" id="SSF53822">
    <property type="entry name" value="Periplasmic binding protein-like I"/>
    <property type="match status" value="1"/>
</dbReference>
<feature type="transmembrane region" description="Helical" evidence="11">
    <location>
        <begin position="830"/>
        <end position="849"/>
    </location>
</feature>
<dbReference type="FunFam" id="3.40.50.2300:FF:000188">
    <property type="entry name" value="Glutamate receptor"/>
    <property type="match status" value="1"/>
</dbReference>
<dbReference type="Proteomes" id="UP001603857">
    <property type="component" value="Unassembled WGS sequence"/>
</dbReference>
<sequence>MVVWLFVALIITQTYTASLASMLTVERLEPTVDSIQQLKKANSMVGYDTGSYCERYLQDALGVKATNIKPFDSQESYADALRNKEIAAVFVDVPGAKLFLAKHCKGFVTAGPTYKIGGYGFVFPRGSPLLPSVNQALLNISENGTLRELENIMLAAEECEDKIDQDGETTSISPASFLNDVESNDGSDQTLEISKETVFKENPQCCRKKEAPLGKIRNKEGGGARWSSWWNLLGFSYLSSSGIQSKVLQDQEARILRKPSFHNDNLYDENRKDKEYAKWWILEKASRHNNNFPPSYDDISPYPRVPRALVAGKGTLSPLRRCGRSLGRILRRIEEGRKHPWGKIRKKKGGGASFLLYGEELVTIANLLLHELRARDLIDNQKVQAIIGPQTWAETSLVAEVCSQKSIPLLSLADTTPEWAMKKWQFLLQSSPSQIMQMKAIAEIVKFWQLYDVSMIYEDGDSSSTEVLSQLSGALTEVGSKLKHVLAIPPLVSSSLSQQLAMLRKGHCTVFIVHLSFPLTLHLFETAKRMNMMGEGNVWITTGTFTSLIHSLNPSTISNIQGIIGVKMYMPNLWYQHVNFYHRFMRKFCAQNFEEFNCEPGIFAAQAYYAAWIVVHAMRETNQQQGQILLDKILQSNFTGLSGKILFTDHKLPPAHIYQIINVIGMSYKEIGFWSDGHGFSKSLDSNASYNSSVGELGKVVNPTCVLRLRIAVPAASSYKQYVTVIEDRSENVTSIMGFSIDLFNETVKKLPYHLEYDYFPFNGTYDDLVKQVYWKKYDAVVGDVSIVSTRYEYASFTQPYTDTGLVMIVPVKSKTTNRAWLFLKPFTKLMWILILVIIFFNGFVVWMIERNHRPELKGPILHQTSNILWLACCSMFSLSGNFFLLCSSIVSISKIVYD</sequence>
<keyword evidence="5" id="KW-0406">Ion transport</keyword>
<evidence type="ECO:0000256" key="3">
    <source>
        <dbReference type="ARBA" id="ARBA00022692"/>
    </source>
</evidence>
<evidence type="ECO:0000256" key="10">
    <source>
        <dbReference type="ARBA" id="ARBA00023303"/>
    </source>
</evidence>
<dbReference type="PANTHER" id="PTHR18966">
    <property type="entry name" value="IONOTROPIC GLUTAMATE RECEPTOR"/>
    <property type="match status" value="1"/>
</dbReference>
<name>A0ABD1LTB5_9FABA</name>
<feature type="transmembrane region" description="Helical" evidence="11">
    <location>
        <begin position="869"/>
        <end position="893"/>
    </location>
</feature>
<keyword evidence="9" id="KW-1071">Ligand-gated ion channel</keyword>
<feature type="domain" description="Ionotropic glutamate receptor C-terminal" evidence="13">
    <location>
        <begin position="708"/>
        <end position="888"/>
    </location>
</feature>
<dbReference type="Pfam" id="PF01094">
    <property type="entry name" value="ANF_receptor"/>
    <property type="match status" value="1"/>
</dbReference>
<dbReference type="Pfam" id="PF00060">
    <property type="entry name" value="Lig_chan"/>
    <property type="match status" value="1"/>
</dbReference>
<evidence type="ECO:0000313" key="14">
    <source>
        <dbReference type="EMBL" id="KAL2326771.1"/>
    </source>
</evidence>
<dbReference type="InterPro" id="IPR001320">
    <property type="entry name" value="Iontro_rcpt_C"/>
</dbReference>
<gene>
    <name evidence="14" type="ORF">Fmac_020198</name>
</gene>
<dbReference type="AlphaFoldDB" id="A0ABD1LTB5"/>
<comment type="caution">
    <text evidence="14">The sequence shown here is derived from an EMBL/GenBank/DDBJ whole genome shotgun (WGS) entry which is preliminary data.</text>
</comment>
<proteinExistence type="predicted"/>
<dbReference type="Gene3D" id="1.10.287.70">
    <property type="match status" value="1"/>
</dbReference>
<organism evidence="14 15">
    <name type="scientific">Flemingia macrophylla</name>
    <dbReference type="NCBI Taxonomy" id="520843"/>
    <lineage>
        <taxon>Eukaryota</taxon>
        <taxon>Viridiplantae</taxon>
        <taxon>Streptophyta</taxon>
        <taxon>Embryophyta</taxon>
        <taxon>Tracheophyta</taxon>
        <taxon>Spermatophyta</taxon>
        <taxon>Magnoliopsida</taxon>
        <taxon>eudicotyledons</taxon>
        <taxon>Gunneridae</taxon>
        <taxon>Pentapetalae</taxon>
        <taxon>rosids</taxon>
        <taxon>fabids</taxon>
        <taxon>Fabales</taxon>
        <taxon>Fabaceae</taxon>
        <taxon>Papilionoideae</taxon>
        <taxon>50 kb inversion clade</taxon>
        <taxon>NPAAA clade</taxon>
        <taxon>indigoferoid/millettioid clade</taxon>
        <taxon>Phaseoleae</taxon>
        <taxon>Flemingia</taxon>
    </lineage>
</organism>
<keyword evidence="6 11" id="KW-0472">Membrane</keyword>
<dbReference type="EMBL" id="JBGMDY010000007">
    <property type="protein sequence ID" value="KAL2326771.1"/>
    <property type="molecule type" value="Genomic_DNA"/>
</dbReference>
<evidence type="ECO:0000259" key="13">
    <source>
        <dbReference type="SMART" id="SM00079"/>
    </source>
</evidence>
<evidence type="ECO:0000256" key="11">
    <source>
        <dbReference type="SAM" id="Phobius"/>
    </source>
</evidence>
<keyword evidence="4 11" id="KW-1133">Transmembrane helix</keyword>
<dbReference type="InterPro" id="IPR015683">
    <property type="entry name" value="Ionotropic_Glu_rcpt"/>
</dbReference>
<evidence type="ECO:0000256" key="1">
    <source>
        <dbReference type="ARBA" id="ARBA00004141"/>
    </source>
</evidence>
<dbReference type="SUPFAM" id="SSF53850">
    <property type="entry name" value="Periplasmic binding protein-like II"/>
    <property type="match status" value="2"/>
</dbReference>
<dbReference type="InterPro" id="IPR001638">
    <property type="entry name" value="Solute-binding_3/MltF_N"/>
</dbReference>
<evidence type="ECO:0000256" key="12">
    <source>
        <dbReference type="SAM" id="SignalP"/>
    </source>
</evidence>
<dbReference type="GO" id="GO:0016020">
    <property type="term" value="C:membrane"/>
    <property type="evidence" value="ECO:0007669"/>
    <property type="project" value="UniProtKB-SubCell"/>
</dbReference>
<evidence type="ECO:0000256" key="4">
    <source>
        <dbReference type="ARBA" id="ARBA00022989"/>
    </source>
</evidence>
<keyword evidence="7" id="KW-0675">Receptor</keyword>
<evidence type="ECO:0000256" key="7">
    <source>
        <dbReference type="ARBA" id="ARBA00023170"/>
    </source>
</evidence>
<keyword evidence="15" id="KW-1185">Reference proteome</keyword>
<evidence type="ECO:0000313" key="15">
    <source>
        <dbReference type="Proteomes" id="UP001603857"/>
    </source>
</evidence>
<dbReference type="InterPro" id="IPR028082">
    <property type="entry name" value="Peripla_BP_I"/>
</dbReference>
<evidence type="ECO:0000256" key="5">
    <source>
        <dbReference type="ARBA" id="ARBA00023065"/>
    </source>
</evidence>
<protein>
    <recommendedName>
        <fullName evidence="13">Ionotropic glutamate receptor C-terminal domain-containing protein</fullName>
    </recommendedName>
</protein>
<evidence type="ECO:0000256" key="8">
    <source>
        <dbReference type="ARBA" id="ARBA00023180"/>
    </source>
</evidence>
<dbReference type="GO" id="GO:0034220">
    <property type="term" value="P:monoatomic ion transmembrane transport"/>
    <property type="evidence" value="ECO:0007669"/>
    <property type="project" value="UniProtKB-KW"/>
</dbReference>
<reference evidence="14 15" key="1">
    <citation type="submission" date="2024-08" db="EMBL/GenBank/DDBJ databases">
        <title>Insights into the chromosomal genome structure of Flemingia macrophylla.</title>
        <authorList>
            <person name="Ding Y."/>
            <person name="Zhao Y."/>
            <person name="Bi W."/>
            <person name="Wu M."/>
            <person name="Zhao G."/>
            <person name="Gong Y."/>
            <person name="Li W."/>
            <person name="Zhang P."/>
        </authorList>
    </citation>
    <scope>NUCLEOTIDE SEQUENCE [LARGE SCALE GENOMIC DNA]</scope>
    <source>
        <strain evidence="14">DYQJB</strain>
        <tissue evidence="14">Leaf</tissue>
    </source>
</reference>
<dbReference type="FunFam" id="3.40.190.10:FF:000054">
    <property type="entry name" value="Glutamate receptor"/>
    <property type="match status" value="1"/>
</dbReference>
<evidence type="ECO:0000256" key="6">
    <source>
        <dbReference type="ARBA" id="ARBA00023136"/>
    </source>
</evidence>
<dbReference type="Gene3D" id="3.40.50.2300">
    <property type="match status" value="2"/>
</dbReference>
<keyword evidence="2" id="KW-0813">Transport</keyword>
<feature type="signal peptide" evidence="12">
    <location>
        <begin position="1"/>
        <end position="16"/>
    </location>
</feature>
<evidence type="ECO:0000256" key="2">
    <source>
        <dbReference type="ARBA" id="ARBA00022448"/>
    </source>
</evidence>